<gene>
    <name evidence="2" type="ORF">ETH01_16260</name>
</gene>
<dbReference type="AlphaFoldDB" id="A0A510WDV4"/>
<dbReference type="Proteomes" id="UP000321361">
    <property type="component" value="Unassembled WGS sequence"/>
</dbReference>
<evidence type="ECO:0000256" key="1">
    <source>
        <dbReference type="SAM" id="Phobius"/>
    </source>
</evidence>
<sequence length="55" mass="5718">MLVESFVHSKNQLEGFFMEEVQMVTEIDPTVGVGIIGVLCGAVCLGGVCGVLCAS</sequence>
<evidence type="ECO:0000313" key="2">
    <source>
        <dbReference type="EMBL" id="GEK37339.1"/>
    </source>
</evidence>
<organism evidence="2 3">
    <name type="scientific">Enterococcus thailandicus</name>
    <dbReference type="NCBI Taxonomy" id="417368"/>
    <lineage>
        <taxon>Bacteria</taxon>
        <taxon>Bacillati</taxon>
        <taxon>Bacillota</taxon>
        <taxon>Bacilli</taxon>
        <taxon>Lactobacillales</taxon>
        <taxon>Enterococcaceae</taxon>
        <taxon>Enterococcus</taxon>
    </lineage>
</organism>
<evidence type="ECO:0000313" key="3">
    <source>
        <dbReference type="Proteomes" id="UP000321361"/>
    </source>
</evidence>
<keyword evidence="1" id="KW-1133">Transmembrane helix</keyword>
<reference evidence="2 3" key="1">
    <citation type="submission" date="2019-07" db="EMBL/GenBank/DDBJ databases">
        <title>Whole genome shotgun sequence of Enterococcus thailandicus NBRC 101867.</title>
        <authorList>
            <person name="Hosoyama A."/>
            <person name="Uohara A."/>
            <person name="Ohji S."/>
            <person name="Ichikawa N."/>
        </authorList>
    </citation>
    <scope>NUCLEOTIDE SEQUENCE [LARGE SCALE GENOMIC DNA]</scope>
    <source>
        <strain evidence="2 3">NBRC 101867</strain>
    </source>
</reference>
<feature type="transmembrane region" description="Helical" evidence="1">
    <location>
        <begin position="31"/>
        <end position="54"/>
    </location>
</feature>
<protein>
    <submittedName>
        <fullName evidence="2">Uncharacterized protein</fullName>
    </submittedName>
</protein>
<keyword evidence="1" id="KW-0812">Transmembrane</keyword>
<dbReference type="EMBL" id="BJUG01000008">
    <property type="protein sequence ID" value="GEK37339.1"/>
    <property type="molecule type" value="Genomic_DNA"/>
</dbReference>
<name>A0A510WDV4_ENTTH</name>
<comment type="caution">
    <text evidence="2">The sequence shown here is derived from an EMBL/GenBank/DDBJ whole genome shotgun (WGS) entry which is preliminary data.</text>
</comment>
<keyword evidence="1" id="KW-0472">Membrane</keyword>
<accession>A0A510WDV4</accession>
<proteinExistence type="predicted"/>